<evidence type="ECO:0000259" key="2">
    <source>
        <dbReference type="PROSITE" id="PS50878"/>
    </source>
</evidence>
<dbReference type="Proteomes" id="UP000479190">
    <property type="component" value="Unassembled WGS sequence"/>
</dbReference>
<name>A0A6H5IH52_9HYME</name>
<feature type="compositionally biased region" description="Polar residues" evidence="1">
    <location>
        <begin position="144"/>
        <end position="158"/>
    </location>
</feature>
<feature type="compositionally biased region" description="Polar residues" evidence="1">
    <location>
        <begin position="806"/>
        <end position="815"/>
    </location>
</feature>
<dbReference type="EMBL" id="CADCXV010000859">
    <property type="protein sequence ID" value="CAB0037524.1"/>
    <property type="molecule type" value="Genomic_DNA"/>
</dbReference>
<feature type="domain" description="Reverse transcriptase" evidence="2">
    <location>
        <begin position="454"/>
        <end position="719"/>
    </location>
</feature>
<dbReference type="Pfam" id="PF00078">
    <property type="entry name" value="RVT_1"/>
    <property type="match status" value="1"/>
</dbReference>
<accession>A0A6H5IH52</accession>
<dbReference type="InterPro" id="IPR043502">
    <property type="entry name" value="DNA/RNA_pol_sf"/>
</dbReference>
<dbReference type="GO" id="GO:0071897">
    <property type="term" value="P:DNA biosynthetic process"/>
    <property type="evidence" value="ECO:0007669"/>
    <property type="project" value="UniProtKB-ARBA"/>
</dbReference>
<dbReference type="OrthoDB" id="6625437at2759"/>
<dbReference type="PROSITE" id="PS50878">
    <property type="entry name" value="RT_POL"/>
    <property type="match status" value="1"/>
</dbReference>
<dbReference type="SUPFAM" id="SSF56672">
    <property type="entry name" value="DNA/RNA polymerases"/>
    <property type="match status" value="1"/>
</dbReference>
<dbReference type="AlphaFoldDB" id="A0A6H5IH52"/>
<feature type="region of interest" description="Disordered" evidence="1">
    <location>
        <begin position="129"/>
        <end position="158"/>
    </location>
</feature>
<evidence type="ECO:0000313" key="4">
    <source>
        <dbReference type="Proteomes" id="UP000479190"/>
    </source>
</evidence>
<evidence type="ECO:0000256" key="1">
    <source>
        <dbReference type="SAM" id="MobiDB-lite"/>
    </source>
</evidence>
<sequence>MIGSVLAIPTKISSSPEMIKAAITRKILNAPLATTKDSPLPTPTDFATGSYEEKWTRIEGHVSGLAVFIEGNGNLHKEVVRYTASLVQAFSALSKTKRSLEKARPPTADKAVCGSPIFSVDATSKLPVTSPPAIRATPKRQAVPATSKQLDENNNNVGDQDGFVLVDHRHQRQRNQTATTSVSVRAWQMPKPRPARRRVHHRPDAIVIKAKDATTYADILRTLKSDPRLQQSVGSSAQNIRRSAAGALVLQLRENVDNSSTLGAELGKVIGDESTASPLQHTTMIVIRDLDECATKEKIAEALSTSLSAPHPNNDVVKKLRKAYAGTQMAVATLTDDQATRALKLSHIRIGWVNCDVSAHYQQAPVLEQTVRRSQRGRMGKQYETVMFRLREPRANTPSSPTLVRRIVAALFSCVPDEPALPAHTAPRPDGVPNSAIKIAIATHPDIFLQVYTACLRTGVFPARWKRQRLVLLPKPGKPHKEPQSYRPLCMLDTAGKILERIICDRLEAITESPGGLSDHQYGFRRGRSTINAIENVIATAREAIAGKGWNRATKKYCAVVTLDVKNAFNSARWINIKATLCRMCTPEYLLRIIGRYLSMRVLDNDTDNGPDSYRVTAGVPQRSVSGPILWNVMYDAVLSQPRRQRKDCRLRRRHMAVDADTRHRFDPPVWSAYLEIRNGDAGLHPRWYSLIGPRRSEGLTSSESNSARGPNLFVRSVIFGFLKKCQVLVLLPGYSGRWRCCTKVGLLQLDKNSLYKKERTGVVYLLECKKYLAENALKARSGRAAGASSSDRRTPPVKKPEKRSCSSPPSTSTEKVVKKSRTDAKVTLPADDGGAPAWFRAYEKSVNGTFGEITGRIDSLDARFGALDTRIEEIARQQGEQKGLIVENTREIRELNQRISSEITEFRGHLTNNLNEITAIRGDLNTVSRPVSAAHLDLLSSADLCEVRIAGIPSTVEMDSIRTAELVHEPLQLSRLAPLILKVRSWLPQTQASVEAATESTSSGITRRTMVVRLASAGARDVLLAAAPRLRLLPIGPIFGIEHGGPDRLHMSAILPGPLYGLYKKCQSASRALQYLPPIVRGLRIFMRQSRKSPLIPINGEADLAKLKPHTS</sequence>
<dbReference type="InterPro" id="IPR000477">
    <property type="entry name" value="RT_dom"/>
</dbReference>
<proteinExistence type="predicted"/>
<feature type="compositionally biased region" description="Basic and acidic residues" evidence="1">
    <location>
        <begin position="791"/>
        <end position="805"/>
    </location>
</feature>
<dbReference type="CDD" id="cd01650">
    <property type="entry name" value="RT_nLTR_like"/>
    <property type="match status" value="1"/>
</dbReference>
<gene>
    <name evidence="3" type="ORF">TBRA_LOCUS9351</name>
</gene>
<feature type="region of interest" description="Disordered" evidence="1">
    <location>
        <begin position="783"/>
        <end position="824"/>
    </location>
</feature>
<evidence type="ECO:0000313" key="3">
    <source>
        <dbReference type="EMBL" id="CAB0037524.1"/>
    </source>
</evidence>
<keyword evidence="4" id="KW-1185">Reference proteome</keyword>
<organism evidence="3 4">
    <name type="scientific">Trichogramma brassicae</name>
    <dbReference type="NCBI Taxonomy" id="86971"/>
    <lineage>
        <taxon>Eukaryota</taxon>
        <taxon>Metazoa</taxon>
        <taxon>Ecdysozoa</taxon>
        <taxon>Arthropoda</taxon>
        <taxon>Hexapoda</taxon>
        <taxon>Insecta</taxon>
        <taxon>Pterygota</taxon>
        <taxon>Neoptera</taxon>
        <taxon>Endopterygota</taxon>
        <taxon>Hymenoptera</taxon>
        <taxon>Apocrita</taxon>
        <taxon>Proctotrupomorpha</taxon>
        <taxon>Chalcidoidea</taxon>
        <taxon>Trichogrammatidae</taxon>
        <taxon>Trichogramma</taxon>
    </lineage>
</organism>
<dbReference type="PANTHER" id="PTHR19446">
    <property type="entry name" value="REVERSE TRANSCRIPTASES"/>
    <property type="match status" value="1"/>
</dbReference>
<reference evidence="3 4" key="1">
    <citation type="submission" date="2020-02" db="EMBL/GenBank/DDBJ databases">
        <authorList>
            <person name="Ferguson B K."/>
        </authorList>
    </citation>
    <scope>NUCLEOTIDE SEQUENCE [LARGE SCALE GENOMIC DNA]</scope>
</reference>
<protein>
    <recommendedName>
        <fullName evidence="2">Reverse transcriptase domain-containing protein</fullName>
    </recommendedName>
</protein>